<protein>
    <submittedName>
        <fullName evidence="1">Uncharacterized protein</fullName>
    </submittedName>
</protein>
<sequence length="62" mass="7657">MCHFNPLFHMKLMFIIHKDILHESLRFLLKLSNSFNKVKNIILPSEMWWNRNIKQHQIKILK</sequence>
<proteinExistence type="predicted"/>
<evidence type="ECO:0000313" key="2">
    <source>
        <dbReference type="Proteomes" id="UP000831701"/>
    </source>
</evidence>
<organism evidence="1 2">
    <name type="scientific">Scortum barcoo</name>
    <name type="common">barcoo grunter</name>
    <dbReference type="NCBI Taxonomy" id="214431"/>
    <lineage>
        <taxon>Eukaryota</taxon>
        <taxon>Metazoa</taxon>
        <taxon>Chordata</taxon>
        <taxon>Craniata</taxon>
        <taxon>Vertebrata</taxon>
        <taxon>Euteleostomi</taxon>
        <taxon>Actinopterygii</taxon>
        <taxon>Neopterygii</taxon>
        <taxon>Teleostei</taxon>
        <taxon>Neoteleostei</taxon>
        <taxon>Acanthomorphata</taxon>
        <taxon>Eupercaria</taxon>
        <taxon>Centrarchiformes</taxon>
        <taxon>Terapontoidei</taxon>
        <taxon>Terapontidae</taxon>
        <taxon>Scortum</taxon>
    </lineage>
</organism>
<accession>A0ACB8VTT0</accession>
<dbReference type="EMBL" id="CM041548">
    <property type="protein sequence ID" value="KAI3358881.1"/>
    <property type="molecule type" value="Genomic_DNA"/>
</dbReference>
<comment type="caution">
    <text evidence="1">The sequence shown here is derived from an EMBL/GenBank/DDBJ whole genome shotgun (WGS) entry which is preliminary data.</text>
</comment>
<dbReference type="Proteomes" id="UP000831701">
    <property type="component" value="Chromosome 18"/>
</dbReference>
<name>A0ACB8VTT0_9TELE</name>
<reference evidence="1" key="1">
    <citation type="submission" date="2022-04" db="EMBL/GenBank/DDBJ databases">
        <title>Jade perch genome.</title>
        <authorList>
            <person name="Chao B."/>
        </authorList>
    </citation>
    <scope>NUCLEOTIDE SEQUENCE</scope>
    <source>
        <strain evidence="1">CB-2022</strain>
    </source>
</reference>
<evidence type="ECO:0000313" key="1">
    <source>
        <dbReference type="EMBL" id="KAI3358881.1"/>
    </source>
</evidence>
<gene>
    <name evidence="1" type="ORF">L3Q82_015276</name>
</gene>
<keyword evidence="2" id="KW-1185">Reference proteome</keyword>